<dbReference type="InterPro" id="IPR013839">
    <property type="entry name" value="DNAligase_adenylation"/>
</dbReference>
<protein>
    <submittedName>
        <fullName evidence="3">DNA ligase</fullName>
    </submittedName>
</protein>
<evidence type="ECO:0000313" key="4">
    <source>
        <dbReference type="Proteomes" id="UP000247409"/>
    </source>
</evidence>
<dbReference type="SUPFAM" id="SSF56091">
    <property type="entry name" value="DNA ligase/mRNA capping enzyme, catalytic domain"/>
    <property type="match status" value="1"/>
</dbReference>
<name>A0A2V3ITW8_9FLOR</name>
<dbReference type="OrthoDB" id="19145at2759"/>
<proteinExistence type="predicted"/>
<feature type="domain" description="NAD-dependent DNA ligase OB-fold" evidence="2">
    <location>
        <begin position="66"/>
        <end position="118"/>
    </location>
</feature>
<dbReference type="STRING" id="448386.A0A2V3ITW8"/>
<dbReference type="GO" id="GO:0003911">
    <property type="term" value="F:DNA ligase (NAD+) activity"/>
    <property type="evidence" value="ECO:0007669"/>
    <property type="project" value="UniProtKB-EC"/>
</dbReference>
<dbReference type="GO" id="GO:0006260">
    <property type="term" value="P:DNA replication"/>
    <property type="evidence" value="ECO:0007669"/>
    <property type="project" value="InterPro"/>
</dbReference>
<organism evidence="3 4">
    <name type="scientific">Gracilariopsis chorda</name>
    <dbReference type="NCBI Taxonomy" id="448386"/>
    <lineage>
        <taxon>Eukaryota</taxon>
        <taxon>Rhodophyta</taxon>
        <taxon>Florideophyceae</taxon>
        <taxon>Rhodymeniophycidae</taxon>
        <taxon>Gracilariales</taxon>
        <taxon>Gracilariaceae</taxon>
        <taxon>Gracilariopsis</taxon>
    </lineage>
</organism>
<dbReference type="InterPro" id="IPR004150">
    <property type="entry name" value="NAD_DNA_ligase_OB"/>
</dbReference>
<dbReference type="Gene3D" id="2.40.50.140">
    <property type="entry name" value="Nucleic acid-binding proteins"/>
    <property type="match status" value="1"/>
</dbReference>
<accession>A0A2V3ITW8</accession>
<dbReference type="Gene3D" id="3.30.1490.70">
    <property type="match status" value="1"/>
</dbReference>
<dbReference type="Pfam" id="PF01653">
    <property type="entry name" value="DNA_ligase_aden"/>
    <property type="match status" value="1"/>
</dbReference>
<evidence type="ECO:0000259" key="2">
    <source>
        <dbReference type="Pfam" id="PF03120"/>
    </source>
</evidence>
<evidence type="ECO:0000259" key="1">
    <source>
        <dbReference type="Pfam" id="PF01653"/>
    </source>
</evidence>
<keyword evidence="4" id="KW-1185">Reference proteome</keyword>
<comment type="caution">
    <text evidence="3">The sequence shown here is derived from an EMBL/GenBank/DDBJ whole genome shotgun (WGS) entry which is preliminary data.</text>
</comment>
<evidence type="ECO:0000313" key="3">
    <source>
        <dbReference type="EMBL" id="PXF45571.1"/>
    </source>
</evidence>
<dbReference type="Proteomes" id="UP000247409">
    <property type="component" value="Unassembled WGS sequence"/>
</dbReference>
<keyword evidence="3" id="KW-0436">Ligase</keyword>
<dbReference type="GO" id="GO:0006281">
    <property type="term" value="P:DNA repair"/>
    <property type="evidence" value="ECO:0007669"/>
    <property type="project" value="InterPro"/>
</dbReference>
<sequence>MRKTCSGISEAEKFASRIEGNRSSLAMEVDGFVFKLDDVRAREAAGRTARVPRGAIAYKFAVQSKVTQLKDIVIQVSWAGLITSVAFFELVKIGGTMLSLAMLHNFDEVVEQNPAAGSAPQVFRILVPRRGKLVNRALYST</sequence>
<gene>
    <name evidence="3" type="ORF">BWQ96_04648</name>
</gene>
<dbReference type="Pfam" id="PF03120">
    <property type="entry name" value="OB_DNA_ligase"/>
    <property type="match status" value="1"/>
</dbReference>
<dbReference type="AlphaFoldDB" id="A0A2V3ITW8"/>
<dbReference type="SUPFAM" id="SSF50249">
    <property type="entry name" value="Nucleic acid-binding proteins"/>
    <property type="match status" value="1"/>
</dbReference>
<dbReference type="EMBL" id="NBIV01000057">
    <property type="protein sequence ID" value="PXF45571.1"/>
    <property type="molecule type" value="Genomic_DNA"/>
</dbReference>
<feature type="domain" description="NAD-dependent DNA ligase adenylation" evidence="1">
    <location>
        <begin position="3"/>
        <end position="61"/>
    </location>
</feature>
<dbReference type="InterPro" id="IPR012340">
    <property type="entry name" value="NA-bd_OB-fold"/>
</dbReference>
<reference evidence="3 4" key="1">
    <citation type="journal article" date="2018" name="Mol. Biol. Evol.">
        <title>Analysis of the draft genome of the red seaweed Gracilariopsis chorda provides insights into genome size evolution in Rhodophyta.</title>
        <authorList>
            <person name="Lee J."/>
            <person name="Yang E.C."/>
            <person name="Graf L."/>
            <person name="Yang J.H."/>
            <person name="Qiu H."/>
            <person name="Zel Zion U."/>
            <person name="Chan C.X."/>
            <person name="Stephens T.G."/>
            <person name="Weber A.P.M."/>
            <person name="Boo G.H."/>
            <person name="Boo S.M."/>
            <person name="Kim K.M."/>
            <person name="Shin Y."/>
            <person name="Jung M."/>
            <person name="Lee S.J."/>
            <person name="Yim H.S."/>
            <person name="Lee J.H."/>
            <person name="Bhattacharya D."/>
            <person name="Yoon H.S."/>
        </authorList>
    </citation>
    <scope>NUCLEOTIDE SEQUENCE [LARGE SCALE GENOMIC DNA]</scope>
    <source>
        <strain evidence="3 4">SKKU-2015</strain>
        <tissue evidence="3">Whole body</tissue>
    </source>
</reference>